<accession>A0A8J2UGE5</accession>
<gene>
    <name evidence="2" type="ORF">GCM10011511_42140</name>
</gene>
<comment type="caution">
    <text evidence="2">The sequence shown here is derived from an EMBL/GenBank/DDBJ whole genome shotgun (WGS) entry which is preliminary data.</text>
</comment>
<dbReference type="Proteomes" id="UP000607559">
    <property type="component" value="Unassembled WGS sequence"/>
</dbReference>
<dbReference type="EMBL" id="BMJC01000004">
    <property type="protein sequence ID" value="GGB13962.1"/>
    <property type="molecule type" value="Genomic_DNA"/>
</dbReference>
<name>A0A8J2UGE5_9BACT</name>
<proteinExistence type="predicted"/>
<evidence type="ECO:0000313" key="2">
    <source>
        <dbReference type="EMBL" id="GGB13962.1"/>
    </source>
</evidence>
<reference evidence="2" key="2">
    <citation type="submission" date="2020-09" db="EMBL/GenBank/DDBJ databases">
        <authorList>
            <person name="Sun Q."/>
            <person name="Zhou Y."/>
        </authorList>
    </citation>
    <scope>NUCLEOTIDE SEQUENCE</scope>
    <source>
        <strain evidence="2">CGMCC 1.15448</strain>
    </source>
</reference>
<protein>
    <recommendedName>
        <fullName evidence="1">YcxB-like C-terminal domain-containing protein</fullName>
    </recommendedName>
</protein>
<dbReference type="Pfam" id="PF14317">
    <property type="entry name" value="YcxB"/>
    <property type="match status" value="1"/>
</dbReference>
<keyword evidence="3" id="KW-1185">Reference proteome</keyword>
<feature type="domain" description="YcxB-like C-terminal" evidence="1">
    <location>
        <begin position="64"/>
        <end position="124"/>
    </location>
</feature>
<evidence type="ECO:0000259" key="1">
    <source>
        <dbReference type="Pfam" id="PF14317"/>
    </source>
</evidence>
<evidence type="ECO:0000313" key="3">
    <source>
        <dbReference type="Proteomes" id="UP000607559"/>
    </source>
</evidence>
<dbReference type="AlphaFoldDB" id="A0A8J2UGE5"/>
<reference evidence="2" key="1">
    <citation type="journal article" date="2014" name="Int. J. Syst. Evol. Microbiol.">
        <title>Complete genome sequence of Corynebacterium casei LMG S-19264T (=DSM 44701T), isolated from a smear-ripened cheese.</title>
        <authorList>
            <consortium name="US DOE Joint Genome Institute (JGI-PGF)"/>
            <person name="Walter F."/>
            <person name="Albersmeier A."/>
            <person name="Kalinowski J."/>
            <person name="Ruckert C."/>
        </authorList>
    </citation>
    <scope>NUCLEOTIDE SEQUENCE</scope>
    <source>
        <strain evidence="2">CGMCC 1.15448</strain>
    </source>
</reference>
<organism evidence="2 3">
    <name type="scientific">Puia dinghuensis</name>
    <dbReference type="NCBI Taxonomy" id="1792502"/>
    <lineage>
        <taxon>Bacteria</taxon>
        <taxon>Pseudomonadati</taxon>
        <taxon>Bacteroidota</taxon>
        <taxon>Chitinophagia</taxon>
        <taxon>Chitinophagales</taxon>
        <taxon>Chitinophagaceae</taxon>
        <taxon>Puia</taxon>
    </lineage>
</organism>
<sequence>MVIMINVFAILSAILFAFKKIQALPFLIFSVLWFCLWISIRRLLPLSIYKRSATFQDTFTLSLEDRGILLITKKGQQLWEWEDFTAFKETIYFFHVYFSPRSFFMIPKDSFKDITEIQAARKLLKERIGK</sequence>
<dbReference type="InterPro" id="IPR025588">
    <property type="entry name" value="YcxB-like_C"/>
</dbReference>